<comment type="caution">
    <text evidence="2">The sequence shown here is derived from an EMBL/GenBank/DDBJ whole genome shotgun (WGS) entry which is preliminary data.</text>
</comment>
<dbReference type="PANTHER" id="PTHR28255">
    <property type="match status" value="1"/>
</dbReference>
<dbReference type="Proteomes" id="UP000053831">
    <property type="component" value="Unassembled WGS sequence"/>
</dbReference>
<organism evidence="2 3">
    <name type="scientific">Escovopsis weberi</name>
    <dbReference type="NCBI Taxonomy" id="150374"/>
    <lineage>
        <taxon>Eukaryota</taxon>
        <taxon>Fungi</taxon>
        <taxon>Dikarya</taxon>
        <taxon>Ascomycota</taxon>
        <taxon>Pezizomycotina</taxon>
        <taxon>Sordariomycetes</taxon>
        <taxon>Hypocreomycetidae</taxon>
        <taxon>Hypocreales</taxon>
        <taxon>Hypocreaceae</taxon>
        <taxon>Escovopsis</taxon>
    </lineage>
</organism>
<proteinExistence type="predicted"/>
<sequence length="256" mass="27610">MLTKCLNANLDLDILRLPRFTNPWHYEKTKSANIALYLAQLYPRNPTSDIATKDPRMVQKVWRREFPAGHGLEKALAAARNPSQPHPISDPPSELGELANADVGGEGFTLSSFTAHDAVELGHLLYARLLPFTAAQGRPALISICGAGGAQVLFQMATGPGTTPDNESWVRRKRAAALRFGVSSWYLGRKHRGDEAAFAAKFGLGPSEAGQYAIHGGAVPIRVEGVEGVVGVVVVSGLKQGEDHGVIAEVIRENWE</sequence>
<dbReference type="EMBL" id="LGSR01000006">
    <property type="protein sequence ID" value="KOS22190.1"/>
    <property type="molecule type" value="Genomic_DNA"/>
</dbReference>
<name>A0A0M8N8H9_ESCWE</name>
<dbReference type="InterPro" id="IPR005624">
    <property type="entry name" value="PduO/GlcC-like"/>
</dbReference>
<evidence type="ECO:0000256" key="1">
    <source>
        <dbReference type="SAM" id="MobiDB-lite"/>
    </source>
</evidence>
<dbReference type="SUPFAM" id="SSF143744">
    <property type="entry name" value="GlcG-like"/>
    <property type="match status" value="1"/>
</dbReference>
<dbReference type="STRING" id="150374.A0A0M8N8H9"/>
<dbReference type="OrthoDB" id="2209940at2759"/>
<dbReference type="Pfam" id="PF03928">
    <property type="entry name" value="HbpS-like"/>
    <property type="match status" value="1"/>
</dbReference>
<dbReference type="InterPro" id="IPR010371">
    <property type="entry name" value="YBR137W-like"/>
</dbReference>
<dbReference type="AlphaFoldDB" id="A0A0M8N8H9"/>
<keyword evidence="3" id="KW-1185">Reference proteome</keyword>
<dbReference type="Gene3D" id="3.30.450.150">
    <property type="entry name" value="Haem-degrading domain"/>
    <property type="match status" value="1"/>
</dbReference>
<evidence type="ECO:0000313" key="3">
    <source>
        <dbReference type="Proteomes" id="UP000053831"/>
    </source>
</evidence>
<accession>A0A0M8N8H9</accession>
<reference evidence="2 3" key="1">
    <citation type="submission" date="2015-07" db="EMBL/GenBank/DDBJ databases">
        <title>The genome of the fungus Escovopsis weberi, a specialized disease agent of ant agriculture.</title>
        <authorList>
            <person name="de Man T.J."/>
            <person name="Stajich J.E."/>
            <person name="Kubicek C.P."/>
            <person name="Chenthamara K."/>
            <person name="Atanasova L."/>
            <person name="Druzhinina I.S."/>
            <person name="Birnbaum S."/>
            <person name="Barribeau S.M."/>
            <person name="Teiling C."/>
            <person name="Suen G."/>
            <person name="Currie C."/>
            <person name="Gerardo N.M."/>
        </authorList>
    </citation>
    <scope>NUCLEOTIDE SEQUENCE [LARGE SCALE GENOMIC DNA]</scope>
</reference>
<dbReference type="PANTHER" id="PTHR28255:SF1">
    <property type="entry name" value="UPF0303 PROTEIN YBR137W"/>
    <property type="match status" value="1"/>
</dbReference>
<dbReference type="GO" id="GO:0072380">
    <property type="term" value="C:TRC complex"/>
    <property type="evidence" value="ECO:0007669"/>
    <property type="project" value="TreeGrafter"/>
</dbReference>
<dbReference type="InterPro" id="IPR038084">
    <property type="entry name" value="PduO/GlcC-like_sf"/>
</dbReference>
<gene>
    <name evidence="2" type="ORF">ESCO_001519</name>
</gene>
<feature type="region of interest" description="Disordered" evidence="1">
    <location>
        <begin position="77"/>
        <end position="96"/>
    </location>
</feature>
<evidence type="ECO:0000313" key="2">
    <source>
        <dbReference type="EMBL" id="KOS22190.1"/>
    </source>
</evidence>
<dbReference type="GO" id="GO:0006620">
    <property type="term" value="P:post-translational protein targeting to endoplasmic reticulum membrane"/>
    <property type="evidence" value="ECO:0007669"/>
    <property type="project" value="TreeGrafter"/>
</dbReference>
<protein>
    <submittedName>
        <fullName evidence="2">UPF0303 protein</fullName>
    </submittedName>
</protein>